<accession>A0ABR3P6V7</accession>
<dbReference type="Proteomes" id="UP001562354">
    <property type="component" value="Unassembled WGS sequence"/>
</dbReference>
<reference evidence="7 8" key="1">
    <citation type="submission" date="2024-07" db="EMBL/GenBank/DDBJ databases">
        <title>Draft sequence of the Neodothiora populina.</title>
        <authorList>
            <person name="Drown D.D."/>
            <person name="Schuette U.S."/>
            <person name="Buechlein A.B."/>
            <person name="Rusch D.R."/>
            <person name="Winton L.W."/>
            <person name="Adams G.A."/>
        </authorList>
    </citation>
    <scope>NUCLEOTIDE SEQUENCE [LARGE SCALE GENOMIC DNA]</scope>
    <source>
        <strain evidence="7 8">CPC 39397</strain>
    </source>
</reference>
<dbReference type="InterPro" id="IPR051402">
    <property type="entry name" value="KPR-Related"/>
</dbReference>
<evidence type="ECO:0000256" key="4">
    <source>
        <dbReference type="RuleBase" id="RU362068"/>
    </source>
</evidence>
<organism evidence="7 8">
    <name type="scientific">Neodothiora populina</name>
    <dbReference type="NCBI Taxonomy" id="2781224"/>
    <lineage>
        <taxon>Eukaryota</taxon>
        <taxon>Fungi</taxon>
        <taxon>Dikarya</taxon>
        <taxon>Ascomycota</taxon>
        <taxon>Pezizomycotina</taxon>
        <taxon>Dothideomycetes</taxon>
        <taxon>Dothideomycetidae</taxon>
        <taxon>Dothideales</taxon>
        <taxon>Dothioraceae</taxon>
        <taxon>Neodothiora</taxon>
    </lineage>
</organism>
<dbReference type="Gene3D" id="1.10.1040.10">
    <property type="entry name" value="N-(1-d-carboxylethyl)-l-norvaline Dehydrogenase, domain 2"/>
    <property type="match status" value="1"/>
</dbReference>
<keyword evidence="2 4" id="KW-0521">NADP</keyword>
<dbReference type="GeneID" id="95979738"/>
<comment type="similarity">
    <text evidence="1 4">Belongs to the ketopantoate reductase family.</text>
</comment>
<evidence type="ECO:0000259" key="6">
    <source>
        <dbReference type="Pfam" id="PF08546"/>
    </source>
</evidence>
<dbReference type="InterPro" id="IPR013752">
    <property type="entry name" value="KPA_reductase"/>
</dbReference>
<proteinExistence type="inferred from homology"/>
<dbReference type="PANTHER" id="PTHR21708:SF40">
    <property type="entry name" value="REDUCTASE FAMILY PROTEIN, PUTATIVE (AFU_ORTHOLOGUE AFUA_2G14497)-RELATED"/>
    <property type="match status" value="1"/>
</dbReference>
<dbReference type="InterPro" id="IPR013332">
    <property type="entry name" value="KPR_N"/>
</dbReference>
<dbReference type="Pfam" id="PF02558">
    <property type="entry name" value="ApbA"/>
    <property type="match status" value="1"/>
</dbReference>
<evidence type="ECO:0000256" key="2">
    <source>
        <dbReference type="ARBA" id="ARBA00022857"/>
    </source>
</evidence>
<dbReference type="SUPFAM" id="SSF51735">
    <property type="entry name" value="NAD(P)-binding Rossmann-fold domains"/>
    <property type="match status" value="1"/>
</dbReference>
<sequence length="345" mass="37542">MAQKPLEILVVGSGAVGSIFGARAQGARSRVTAVCRSNYDVAASSGIAIRSILWGNSIFNPNRVVKSPSDVSHVEFDYVVLATKLGKQSNRTLVDSIRPVIRPKTCLVSVQNGIDAEIALRQAFRNPVFSSTCYISCSQKQPGIVEHVSSIRPHAFYMGINRPGTLSSGEKELASFVSLDSAFTKVDDAHVERWRKMIFNTAWSLSTSLMDCNTHEVLRDDSGLRLVSGLAQEAYRVGRMMGINLPTDIPKYTVESAGKAPALVPSMLQDIRAGKPIEVEALCGGILRMAKEKGIDTPILESIYGFLSRLNDDLESRNKEPMRIPVIRPAFNIPAIGLSSIPALL</sequence>
<dbReference type="InterPro" id="IPR003710">
    <property type="entry name" value="ApbA"/>
</dbReference>
<dbReference type="PANTHER" id="PTHR21708">
    <property type="entry name" value="PROBABLE 2-DEHYDROPANTOATE 2-REDUCTASE"/>
    <property type="match status" value="1"/>
</dbReference>
<dbReference type="RefSeq" id="XP_069198130.1">
    <property type="nucleotide sequence ID" value="XM_069345923.1"/>
</dbReference>
<dbReference type="Gene3D" id="3.40.50.720">
    <property type="entry name" value="NAD(P)-binding Rossmann-like Domain"/>
    <property type="match status" value="1"/>
</dbReference>
<gene>
    <name evidence="7" type="ORF">AAFC00_006039</name>
</gene>
<evidence type="ECO:0000313" key="8">
    <source>
        <dbReference type="Proteomes" id="UP001562354"/>
    </source>
</evidence>
<dbReference type="InterPro" id="IPR008927">
    <property type="entry name" value="6-PGluconate_DH-like_C_sf"/>
</dbReference>
<dbReference type="EMBL" id="JBFMKM010000013">
    <property type="protein sequence ID" value="KAL1301854.1"/>
    <property type="molecule type" value="Genomic_DNA"/>
</dbReference>
<evidence type="ECO:0000313" key="7">
    <source>
        <dbReference type="EMBL" id="KAL1301854.1"/>
    </source>
</evidence>
<protein>
    <recommendedName>
        <fullName evidence="4">2-dehydropantoate 2-reductase</fullName>
        <ecNumber evidence="4">1.1.1.169</ecNumber>
    </recommendedName>
    <alternativeName>
        <fullName evidence="4">Ketopantoate reductase</fullName>
    </alternativeName>
</protein>
<name>A0ABR3P6V7_9PEZI</name>
<keyword evidence="8" id="KW-1185">Reference proteome</keyword>
<evidence type="ECO:0000256" key="1">
    <source>
        <dbReference type="ARBA" id="ARBA00007870"/>
    </source>
</evidence>
<comment type="function">
    <text evidence="4">Catalyzes the NADPH-dependent reduction of ketopantoate into pantoic acid.</text>
</comment>
<dbReference type="SUPFAM" id="SSF48179">
    <property type="entry name" value="6-phosphogluconate dehydrogenase C-terminal domain-like"/>
    <property type="match status" value="1"/>
</dbReference>
<evidence type="ECO:0000259" key="5">
    <source>
        <dbReference type="Pfam" id="PF02558"/>
    </source>
</evidence>
<comment type="caution">
    <text evidence="7">The sequence shown here is derived from an EMBL/GenBank/DDBJ whole genome shotgun (WGS) entry which is preliminary data.</text>
</comment>
<feature type="domain" description="Ketopantoate reductase C-terminal" evidence="6">
    <location>
        <begin position="192"/>
        <end position="308"/>
    </location>
</feature>
<dbReference type="InterPro" id="IPR036291">
    <property type="entry name" value="NAD(P)-bd_dom_sf"/>
</dbReference>
<dbReference type="EC" id="1.1.1.169" evidence="4"/>
<dbReference type="InterPro" id="IPR013328">
    <property type="entry name" value="6PGD_dom2"/>
</dbReference>
<keyword evidence="3 4" id="KW-0560">Oxidoreductase</keyword>
<evidence type="ECO:0000256" key="3">
    <source>
        <dbReference type="ARBA" id="ARBA00023002"/>
    </source>
</evidence>
<feature type="domain" description="Ketopantoate reductase N-terminal" evidence="5">
    <location>
        <begin position="8"/>
        <end position="149"/>
    </location>
</feature>
<dbReference type="Pfam" id="PF08546">
    <property type="entry name" value="ApbA_C"/>
    <property type="match status" value="1"/>
</dbReference>
<dbReference type="NCBIfam" id="TIGR00745">
    <property type="entry name" value="apbA_panE"/>
    <property type="match status" value="1"/>
</dbReference>
<comment type="catalytic activity">
    <reaction evidence="4">
        <text>(R)-pantoate + NADP(+) = 2-dehydropantoate + NADPH + H(+)</text>
        <dbReference type="Rhea" id="RHEA:16233"/>
        <dbReference type="ChEBI" id="CHEBI:11561"/>
        <dbReference type="ChEBI" id="CHEBI:15378"/>
        <dbReference type="ChEBI" id="CHEBI:15980"/>
        <dbReference type="ChEBI" id="CHEBI:57783"/>
        <dbReference type="ChEBI" id="CHEBI:58349"/>
        <dbReference type="EC" id="1.1.1.169"/>
    </reaction>
</comment>